<keyword evidence="3" id="KW-0963">Cytoplasm</keyword>
<comment type="subcellular location">
    <subcellularLocation>
        <location evidence="1">Cytoplasm</location>
    </subcellularLocation>
</comment>
<name>A0A2G5UXI0_9PELO</name>
<evidence type="ECO:0000256" key="1">
    <source>
        <dbReference type="ARBA" id="ARBA00004496"/>
    </source>
</evidence>
<feature type="region of interest" description="Disordered" evidence="5">
    <location>
        <begin position="29"/>
        <end position="51"/>
    </location>
</feature>
<dbReference type="InterPro" id="IPR018066">
    <property type="entry name" value="Tubby_C_CS"/>
</dbReference>
<evidence type="ECO:0000256" key="3">
    <source>
        <dbReference type="ARBA" id="ARBA00022490"/>
    </source>
</evidence>
<dbReference type="STRING" id="1611254.A0A2G5UXI0"/>
<dbReference type="AlphaFoldDB" id="A0A2G5UXI0"/>
<feature type="domain" description="Tubby C-terminal" evidence="6">
    <location>
        <begin position="187"/>
        <end position="434"/>
    </location>
</feature>
<dbReference type="PROSITE" id="PS01200">
    <property type="entry name" value="TUB_1"/>
    <property type="match status" value="1"/>
</dbReference>
<sequence length="440" mass="50188">MTSFQGFVIVMSDTNSAWIEQNLQRQRKMLEDKQKQKRHQSAGSVRTTTTTSSMSMNKLVWEGTMKDYPAFETSLPFSMSDHTSNMNTPLIPTPQAPPRNHTITTRQSSMPATETLIQINDYPENDISAKLSKVNLTPCVVSDDEDSDRRSYRESPWHNDIVADKIKTDILPDYNYIKNNLQKFVDEPAQEHCLYRCSITRHKSGVDKTMYPTYYLHLEEMDSDKKSKIFLLAARKRKKSTTANYLLSTDPTNLSREGDGYCAKVRSNALGTHFTIYDNGHNPKKTDNQFSIRQELAAVIYETNVLGFKGPRKMTVIMPGIEPGNDSKPAVRCIHRPVLEKHTLLEKNRSGDTNSLKVLTNKSPQWNDETQSYVLNFHGRVTQASVKNFQIIHPNSPEYIVMQFGRVSEDEFTMDFRYPLSAVQAFGIAMTSFHGKLACE</sequence>
<dbReference type="PANTHER" id="PTHR16517:SF7">
    <property type="entry name" value="PROTEIN KING TUBBY"/>
    <property type="match status" value="1"/>
</dbReference>
<evidence type="ECO:0000313" key="7">
    <source>
        <dbReference type="EMBL" id="PIC44200.1"/>
    </source>
</evidence>
<comment type="caution">
    <text evidence="7">The sequence shown here is derived from an EMBL/GenBank/DDBJ whole genome shotgun (WGS) entry which is preliminary data.</text>
</comment>
<proteinExistence type="inferred from homology"/>
<dbReference type="InterPro" id="IPR025659">
    <property type="entry name" value="Tubby-like_C"/>
</dbReference>
<dbReference type="GO" id="GO:0061512">
    <property type="term" value="P:protein localization to cilium"/>
    <property type="evidence" value="ECO:0007669"/>
    <property type="project" value="TreeGrafter"/>
</dbReference>
<evidence type="ECO:0000256" key="4">
    <source>
        <dbReference type="RuleBase" id="RU361125"/>
    </source>
</evidence>
<dbReference type="GO" id="GO:0005929">
    <property type="term" value="C:cilium"/>
    <property type="evidence" value="ECO:0007669"/>
    <property type="project" value="TreeGrafter"/>
</dbReference>
<evidence type="ECO:0000256" key="2">
    <source>
        <dbReference type="ARBA" id="ARBA00007129"/>
    </source>
</evidence>
<evidence type="ECO:0000259" key="6">
    <source>
        <dbReference type="Pfam" id="PF01167"/>
    </source>
</evidence>
<dbReference type="InterPro" id="IPR000007">
    <property type="entry name" value="Tubby_C"/>
</dbReference>
<dbReference type="OrthoDB" id="8775810at2759"/>
<gene>
    <name evidence="7" type="primary">Cni-tub-1</name>
    <name evidence="7" type="synonym">Cnig_chr_II.g4649</name>
    <name evidence="7" type="ORF">B9Z55_004649</name>
</gene>
<dbReference type="Proteomes" id="UP000230233">
    <property type="component" value="Chromosome II"/>
</dbReference>
<comment type="similarity">
    <text evidence="2 4">Belongs to the TUB family.</text>
</comment>
<organism evidence="7 8">
    <name type="scientific">Caenorhabditis nigoni</name>
    <dbReference type="NCBI Taxonomy" id="1611254"/>
    <lineage>
        <taxon>Eukaryota</taxon>
        <taxon>Metazoa</taxon>
        <taxon>Ecdysozoa</taxon>
        <taxon>Nematoda</taxon>
        <taxon>Chromadorea</taxon>
        <taxon>Rhabditida</taxon>
        <taxon>Rhabditina</taxon>
        <taxon>Rhabditomorpha</taxon>
        <taxon>Rhabditoidea</taxon>
        <taxon>Rhabditidae</taxon>
        <taxon>Peloderinae</taxon>
        <taxon>Caenorhabditis</taxon>
    </lineage>
</organism>
<dbReference type="PROSITE" id="PS01201">
    <property type="entry name" value="TUB_2"/>
    <property type="match status" value="1"/>
</dbReference>
<evidence type="ECO:0000313" key="8">
    <source>
        <dbReference type="Proteomes" id="UP000230233"/>
    </source>
</evidence>
<evidence type="ECO:0000256" key="5">
    <source>
        <dbReference type="SAM" id="MobiDB-lite"/>
    </source>
</evidence>
<dbReference type="PRINTS" id="PR01573">
    <property type="entry name" value="SUPERTUBBY"/>
</dbReference>
<reference evidence="8" key="1">
    <citation type="submission" date="2017-10" db="EMBL/GenBank/DDBJ databases">
        <title>Rapid genome shrinkage in a self-fertile nematode reveals novel sperm competition proteins.</title>
        <authorList>
            <person name="Yin D."/>
            <person name="Schwarz E.M."/>
            <person name="Thomas C.G."/>
            <person name="Felde R.L."/>
            <person name="Korf I.F."/>
            <person name="Cutter A.D."/>
            <person name="Schartner C.M."/>
            <person name="Ralston E.J."/>
            <person name="Meyer B.J."/>
            <person name="Haag E.S."/>
        </authorList>
    </citation>
    <scope>NUCLEOTIDE SEQUENCE [LARGE SCALE GENOMIC DNA]</scope>
    <source>
        <strain evidence="8">JU1422</strain>
    </source>
</reference>
<dbReference type="PANTHER" id="PTHR16517">
    <property type="entry name" value="TUBBY-RELATED"/>
    <property type="match status" value="1"/>
</dbReference>
<dbReference type="GO" id="GO:0005737">
    <property type="term" value="C:cytoplasm"/>
    <property type="evidence" value="ECO:0007669"/>
    <property type="project" value="UniProtKB-SubCell"/>
</dbReference>
<dbReference type="SUPFAM" id="SSF54518">
    <property type="entry name" value="Tubby C-terminal domain-like"/>
    <property type="match status" value="1"/>
</dbReference>
<dbReference type="Pfam" id="PF01167">
    <property type="entry name" value="Tub"/>
    <property type="match status" value="1"/>
</dbReference>
<protein>
    <recommendedName>
        <fullName evidence="4">Tubby-like protein</fullName>
    </recommendedName>
</protein>
<dbReference type="EMBL" id="PDUG01000002">
    <property type="protein sequence ID" value="PIC44200.1"/>
    <property type="molecule type" value="Genomic_DNA"/>
</dbReference>
<dbReference type="Gene3D" id="3.20.90.10">
    <property type="entry name" value="Tubby Protein, Chain A"/>
    <property type="match status" value="1"/>
</dbReference>
<accession>A0A2G5UXI0</accession>
<keyword evidence="8" id="KW-1185">Reference proteome</keyword>